<proteinExistence type="predicted"/>
<protein>
    <submittedName>
        <fullName evidence="2">DUF4142 domain-containing protein</fullName>
    </submittedName>
</protein>
<reference evidence="3" key="1">
    <citation type="journal article" date="2019" name="Int. J. Syst. Evol. Microbiol.">
        <title>The Global Catalogue of Microorganisms (GCM) 10K type strain sequencing project: providing services to taxonomists for standard genome sequencing and annotation.</title>
        <authorList>
            <consortium name="The Broad Institute Genomics Platform"/>
            <consortium name="The Broad Institute Genome Sequencing Center for Infectious Disease"/>
            <person name="Wu L."/>
            <person name="Ma J."/>
        </authorList>
    </citation>
    <scope>NUCLEOTIDE SEQUENCE [LARGE SCALE GENOMIC DNA]</scope>
    <source>
        <strain evidence="3">CCUG 36916</strain>
    </source>
</reference>
<dbReference type="Proteomes" id="UP001596237">
    <property type="component" value="Unassembled WGS sequence"/>
</dbReference>
<sequence length="80" mass="8214">MSKGLEILSQLSGTAGGPAYDAMFVNASLQGHQEADQIHGSDAQAGGDPALRRAAAGAMPRIRPHLSQLAQMQAAMDGRG</sequence>
<dbReference type="InterPro" id="IPR025419">
    <property type="entry name" value="DUF4142"/>
</dbReference>
<organism evidence="2 3">
    <name type="scientific">Methylorubrum zatmanii</name>
    <dbReference type="NCBI Taxonomy" id="29429"/>
    <lineage>
        <taxon>Bacteria</taxon>
        <taxon>Pseudomonadati</taxon>
        <taxon>Pseudomonadota</taxon>
        <taxon>Alphaproteobacteria</taxon>
        <taxon>Hyphomicrobiales</taxon>
        <taxon>Methylobacteriaceae</taxon>
        <taxon>Methylorubrum</taxon>
    </lineage>
</organism>
<feature type="domain" description="DUF4142" evidence="1">
    <location>
        <begin position="10"/>
        <end position="71"/>
    </location>
</feature>
<keyword evidence="3" id="KW-1185">Reference proteome</keyword>
<accession>A0ABW1WVQ2</accession>
<evidence type="ECO:0000313" key="3">
    <source>
        <dbReference type="Proteomes" id="UP001596237"/>
    </source>
</evidence>
<comment type="caution">
    <text evidence="2">The sequence shown here is derived from an EMBL/GenBank/DDBJ whole genome shotgun (WGS) entry which is preliminary data.</text>
</comment>
<gene>
    <name evidence="2" type="ORF">ACFQDP_18165</name>
</gene>
<dbReference type="Pfam" id="PF13628">
    <property type="entry name" value="DUF4142"/>
    <property type="match status" value="1"/>
</dbReference>
<dbReference type="RefSeq" id="WP_009865898.1">
    <property type="nucleotide sequence ID" value="NZ_JBHSTT010000063.1"/>
</dbReference>
<evidence type="ECO:0000259" key="1">
    <source>
        <dbReference type="Pfam" id="PF13628"/>
    </source>
</evidence>
<evidence type="ECO:0000313" key="2">
    <source>
        <dbReference type="EMBL" id="MFC6391240.1"/>
    </source>
</evidence>
<dbReference type="EMBL" id="JBHSTT010000063">
    <property type="protein sequence ID" value="MFC6391240.1"/>
    <property type="molecule type" value="Genomic_DNA"/>
</dbReference>
<name>A0ABW1WVQ2_9HYPH</name>